<evidence type="ECO:0000313" key="4">
    <source>
        <dbReference type="Proteomes" id="UP000195440"/>
    </source>
</evidence>
<dbReference type="PANTHER" id="PTHR39176">
    <property type="entry name" value="PERIPLASMIC PROTEIN-RELATED"/>
    <property type="match status" value="1"/>
</dbReference>
<feature type="chain" id="PRO_5012779585" description="Lysozyme inhibitor LprI-like N-terminal domain-containing protein" evidence="1">
    <location>
        <begin position="20"/>
        <end position="129"/>
    </location>
</feature>
<reference evidence="3 4" key="1">
    <citation type="journal article" date="2017" name="Syst. Appl. Microbiol.">
        <title>Pseudomonas caspiana sp. nov., a citrus pathogen in the Pseudomonas syringae phylogenetic group.</title>
        <authorList>
            <person name="Busquets A."/>
            <person name="Gomila M."/>
            <person name="Beiki F."/>
            <person name="Mulet M."/>
            <person name="Rahimian H."/>
            <person name="Garcia-Valdes E."/>
            <person name="Lalucat J."/>
        </authorList>
    </citation>
    <scope>NUCLEOTIDE SEQUENCE [LARGE SCALE GENOMIC DNA]</scope>
    <source>
        <strain evidence="3 4">FBF102</strain>
    </source>
</reference>
<gene>
    <name evidence="3" type="ORF">AUC60_02050</name>
</gene>
<feature type="domain" description="Lysozyme inhibitor LprI-like N-terminal" evidence="2">
    <location>
        <begin position="30"/>
        <end position="121"/>
    </location>
</feature>
<organism evidence="3 4">
    <name type="scientific">Pseudomonas caspiana</name>
    <dbReference type="NCBI Taxonomy" id="1451454"/>
    <lineage>
        <taxon>Bacteria</taxon>
        <taxon>Pseudomonadati</taxon>
        <taxon>Pseudomonadota</taxon>
        <taxon>Gammaproteobacteria</taxon>
        <taxon>Pseudomonadales</taxon>
        <taxon>Pseudomonadaceae</taxon>
        <taxon>Pseudomonas</taxon>
    </lineage>
</organism>
<dbReference type="Pfam" id="PF07007">
    <property type="entry name" value="LprI"/>
    <property type="match status" value="1"/>
</dbReference>
<dbReference type="InterPro" id="IPR009739">
    <property type="entry name" value="LprI-like_N"/>
</dbReference>
<dbReference type="PANTHER" id="PTHR39176:SF1">
    <property type="entry name" value="PERIPLASMIC PROTEIN"/>
    <property type="match status" value="1"/>
</dbReference>
<keyword evidence="4" id="KW-1185">Reference proteome</keyword>
<dbReference type="Gene3D" id="1.20.1270.180">
    <property type="match status" value="1"/>
</dbReference>
<feature type="signal peptide" evidence="1">
    <location>
        <begin position="1"/>
        <end position="19"/>
    </location>
</feature>
<evidence type="ECO:0000313" key="3">
    <source>
        <dbReference type="EMBL" id="OUM75904.1"/>
    </source>
</evidence>
<sequence length="129" mass="14558">MMRCLAVLCAVVFSLHASAQDKYSAQYDACIEKAEGITVNMNDCNNKELALQNARLNESYKAAMGALEDAQKTQLRDAQRLWVKYRDANCFMYYHFSGGTMDQINGAGCMLTMTVDRTEELKWFAETGE</sequence>
<proteinExistence type="predicted"/>
<accession>A0A1Y3PGH4</accession>
<name>A0A1Y3PGH4_9PSED</name>
<evidence type="ECO:0000256" key="1">
    <source>
        <dbReference type="SAM" id="SignalP"/>
    </source>
</evidence>
<comment type="caution">
    <text evidence="3">The sequence shown here is derived from an EMBL/GenBank/DDBJ whole genome shotgun (WGS) entry which is preliminary data.</text>
</comment>
<dbReference type="AlphaFoldDB" id="A0A1Y3PGH4"/>
<dbReference type="Proteomes" id="UP000195440">
    <property type="component" value="Unassembled WGS sequence"/>
</dbReference>
<dbReference type="OrthoDB" id="7340239at2"/>
<dbReference type="EMBL" id="LOHF01000001">
    <property type="protein sequence ID" value="OUM75904.1"/>
    <property type="molecule type" value="Genomic_DNA"/>
</dbReference>
<keyword evidence="1" id="KW-0732">Signal</keyword>
<evidence type="ECO:0000259" key="2">
    <source>
        <dbReference type="Pfam" id="PF07007"/>
    </source>
</evidence>
<dbReference type="RefSeq" id="WP_087264419.1">
    <property type="nucleotide sequence ID" value="NZ_JBJGBV010000001.1"/>
</dbReference>
<protein>
    <recommendedName>
        <fullName evidence="2">Lysozyme inhibitor LprI-like N-terminal domain-containing protein</fullName>
    </recommendedName>
</protein>